<evidence type="ECO:0000313" key="2">
    <source>
        <dbReference type="EMBL" id="PAX52059.1"/>
    </source>
</evidence>
<gene>
    <name evidence="2" type="ORF">CK510_21370</name>
</gene>
<dbReference type="Proteomes" id="UP000218238">
    <property type="component" value="Unassembled WGS sequence"/>
</dbReference>
<evidence type="ECO:0000313" key="3">
    <source>
        <dbReference type="Proteomes" id="UP000218238"/>
    </source>
</evidence>
<keyword evidence="3" id="KW-1185">Reference proteome</keyword>
<keyword evidence="1" id="KW-0472">Membrane</keyword>
<keyword evidence="1" id="KW-0812">Transmembrane</keyword>
<name>A0A2A2TF68_9CYAN</name>
<organism evidence="2 3">
    <name type="scientific">Brunnivagina elsteri CCALA 953</name>
    <dbReference type="NCBI Taxonomy" id="987040"/>
    <lineage>
        <taxon>Bacteria</taxon>
        <taxon>Bacillati</taxon>
        <taxon>Cyanobacteriota</taxon>
        <taxon>Cyanophyceae</taxon>
        <taxon>Nostocales</taxon>
        <taxon>Calotrichaceae</taxon>
        <taxon>Brunnivagina</taxon>
    </lineage>
</organism>
<evidence type="ECO:0000256" key="1">
    <source>
        <dbReference type="SAM" id="Phobius"/>
    </source>
</evidence>
<dbReference type="EMBL" id="NTFS01000289">
    <property type="protein sequence ID" value="PAX52059.1"/>
    <property type="molecule type" value="Genomic_DNA"/>
</dbReference>
<sequence length="87" mass="9699">MKTSQRQTDLKVVPFRGEMYQDEPVTTVAAKSNSSFILLTCLCLIGVGIALGATVTYNSTEQEQLRNMQQQLQQFDKVKKQLCTVGV</sequence>
<proteinExistence type="predicted"/>
<keyword evidence="1" id="KW-1133">Transmembrane helix</keyword>
<dbReference type="RefSeq" id="WP_095723622.1">
    <property type="nucleotide sequence ID" value="NZ_NTFS01000289.1"/>
</dbReference>
<protein>
    <submittedName>
        <fullName evidence="2">Uncharacterized protein</fullName>
    </submittedName>
</protein>
<feature type="transmembrane region" description="Helical" evidence="1">
    <location>
        <begin position="36"/>
        <end position="58"/>
    </location>
</feature>
<comment type="caution">
    <text evidence="2">The sequence shown here is derived from an EMBL/GenBank/DDBJ whole genome shotgun (WGS) entry which is preliminary data.</text>
</comment>
<dbReference type="OrthoDB" id="489669at2"/>
<dbReference type="AlphaFoldDB" id="A0A2A2TF68"/>
<reference evidence="2 3" key="1">
    <citation type="submission" date="2017-08" db="EMBL/GenBank/DDBJ databases">
        <title>Draft genome sequence of filamentous cyanobacterium Calothrix elsteri CCALA 953.</title>
        <authorList>
            <person name="Gagunashvili A.N."/>
            <person name="Elster J."/>
            <person name="Andresson O.S."/>
        </authorList>
    </citation>
    <scope>NUCLEOTIDE SEQUENCE [LARGE SCALE GENOMIC DNA]</scope>
    <source>
        <strain evidence="2 3">CCALA 953</strain>
    </source>
</reference>
<accession>A0A2A2TF68</accession>